<dbReference type="Proteomes" id="UP000664161">
    <property type="component" value="Unassembled WGS sequence"/>
</dbReference>
<dbReference type="Gene3D" id="3.40.630.30">
    <property type="match status" value="1"/>
</dbReference>
<dbReference type="EMBL" id="JAGBKN010000006">
    <property type="protein sequence ID" value="MBO1516621.1"/>
    <property type="molecule type" value="Genomic_DNA"/>
</dbReference>
<evidence type="ECO:0000256" key="2">
    <source>
        <dbReference type="ARBA" id="ARBA00022490"/>
    </source>
</evidence>
<organism evidence="6 7">
    <name type="scientific">Psychrobacter halodurans</name>
    <dbReference type="NCBI Taxonomy" id="2818439"/>
    <lineage>
        <taxon>Bacteria</taxon>
        <taxon>Pseudomonadati</taxon>
        <taxon>Pseudomonadota</taxon>
        <taxon>Gammaproteobacteria</taxon>
        <taxon>Moraxellales</taxon>
        <taxon>Moraxellaceae</taxon>
        <taxon>Psychrobacter</taxon>
    </lineage>
</organism>
<evidence type="ECO:0000313" key="6">
    <source>
        <dbReference type="EMBL" id="MBO1516621.1"/>
    </source>
</evidence>
<keyword evidence="4" id="KW-0012">Acyltransferase</keyword>
<dbReference type="PANTHER" id="PTHR43420:SF44">
    <property type="entry name" value="ACETYLTRANSFERASE YPEA"/>
    <property type="match status" value="1"/>
</dbReference>
<dbReference type="Pfam" id="PF00583">
    <property type="entry name" value="Acetyltransf_1"/>
    <property type="match status" value="1"/>
</dbReference>
<evidence type="ECO:0000313" key="7">
    <source>
        <dbReference type="Proteomes" id="UP000664161"/>
    </source>
</evidence>
<dbReference type="PROSITE" id="PS51186">
    <property type="entry name" value="GNAT"/>
    <property type="match status" value="1"/>
</dbReference>
<dbReference type="GO" id="GO:0008080">
    <property type="term" value="F:N-acetyltransferase activity"/>
    <property type="evidence" value="ECO:0007669"/>
    <property type="project" value="InterPro"/>
</dbReference>
<dbReference type="InterPro" id="IPR016181">
    <property type="entry name" value="Acyl_CoA_acyltransferase"/>
</dbReference>
<dbReference type="InterPro" id="IPR006464">
    <property type="entry name" value="AcTrfase_RimI/Ard1"/>
</dbReference>
<dbReference type="CDD" id="cd04301">
    <property type="entry name" value="NAT_SF"/>
    <property type="match status" value="1"/>
</dbReference>
<keyword evidence="6" id="KW-0689">Ribosomal protein</keyword>
<comment type="caution">
    <text evidence="6">The sequence shown here is derived from an EMBL/GenBank/DDBJ whole genome shotgun (WGS) entry which is preliminary data.</text>
</comment>
<dbReference type="SUPFAM" id="SSF55729">
    <property type="entry name" value="Acyl-CoA N-acyltransferases (Nat)"/>
    <property type="match status" value="1"/>
</dbReference>
<sequence length="166" mass="18905">MTVIHNLSKDTQNFREVVQAVAAIESIVQPQDAWSYQAMIDLFEQDSVHLLIAYESAGLAESAAVVQGYCLYQSVFEQAEILRIGTHPDYQRRGIASQIFAQLHLALRDKQVESLLLEVRADNTPAIALYKQQGFEIIHQRKNYYQLTQKPAVDALIMQLTYSDFK</sequence>
<dbReference type="InterPro" id="IPR050680">
    <property type="entry name" value="YpeA/RimI_acetyltransf"/>
</dbReference>
<gene>
    <name evidence="6" type="primary">rimI</name>
    <name evidence="6" type="ORF">J3491_04635</name>
</gene>
<reference evidence="6 7" key="1">
    <citation type="submission" date="2021-03" db="EMBL/GenBank/DDBJ databases">
        <authorList>
            <person name="Shang D.-D."/>
            <person name="Du Z.-J."/>
            <person name="Chen G.-J."/>
        </authorList>
    </citation>
    <scope>NUCLEOTIDE SEQUENCE [LARGE SCALE GENOMIC DNA]</scope>
    <source>
        <strain evidence="6 7">F2608</strain>
    </source>
</reference>
<proteinExistence type="inferred from homology"/>
<feature type="domain" description="N-acetyltransferase" evidence="5">
    <location>
        <begin position="12"/>
        <end position="163"/>
    </location>
</feature>
<protein>
    <submittedName>
        <fullName evidence="6">Ribosomal protein S18-alanine N-acetyltransferase</fullName>
    </submittedName>
</protein>
<evidence type="ECO:0000256" key="4">
    <source>
        <dbReference type="ARBA" id="ARBA00023315"/>
    </source>
</evidence>
<comment type="similarity">
    <text evidence="1">Belongs to the acetyltransferase family. RimI subfamily.</text>
</comment>
<accession>A0AAW4IN79</accession>
<evidence type="ECO:0000259" key="5">
    <source>
        <dbReference type="PROSITE" id="PS51186"/>
    </source>
</evidence>
<keyword evidence="2" id="KW-0963">Cytoplasm</keyword>
<keyword evidence="6" id="KW-0687">Ribonucleoprotein</keyword>
<dbReference type="PANTHER" id="PTHR43420">
    <property type="entry name" value="ACETYLTRANSFERASE"/>
    <property type="match status" value="1"/>
</dbReference>
<dbReference type="NCBIfam" id="TIGR01575">
    <property type="entry name" value="rimI"/>
    <property type="match status" value="1"/>
</dbReference>
<keyword evidence="7" id="KW-1185">Reference proteome</keyword>
<dbReference type="RefSeq" id="WP_075102584.1">
    <property type="nucleotide sequence ID" value="NZ_JAGBKN010000006.1"/>
</dbReference>
<dbReference type="InterPro" id="IPR000182">
    <property type="entry name" value="GNAT_dom"/>
</dbReference>
<keyword evidence="3" id="KW-0808">Transferase</keyword>
<evidence type="ECO:0000256" key="3">
    <source>
        <dbReference type="ARBA" id="ARBA00022679"/>
    </source>
</evidence>
<evidence type="ECO:0000256" key="1">
    <source>
        <dbReference type="ARBA" id="ARBA00005395"/>
    </source>
</evidence>
<name>A0AAW4IN79_9GAMM</name>
<dbReference type="AlphaFoldDB" id="A0AAW4IN79"/>
<dbReference type="GO" id="GO:0005840">
    <property type="term" value="C:ribosome"/>
    <property type="evidence" value="ECO:0007669"/>
    <property type="project" value="UniProtKB-KW"/>
</dbReference>